<evidence type="ECO:0000256" key="5">
    <source>
        <dbReference type="SAM" id="MobiDB-lite"/>
    </source>
</evidence>
<proteinExistence type="predicted"/>
<feature type="transmembrane region" description="Helical" evidence="6">
    <location>
        <begin position="219"/>
        <end position="239"/>
    </location>
</feature>
<dbReference type="GO" id="GO:0022857">
    <property type="term" value="F:transmembrane transporter activity"/>
    <property type="evidence" value="ECO:0007669"/>
    <property type="project" value="InterPro"/>
</dbReference>
<feature type="transmembrane region" description="Helical" evidence="6">
    <location>
        <begin position="188"/>
        <end position="207"/>
    </location>
</feature>
<feature type="transmembrane region" description="Helical" evidence="6">
    <location>
        <begin position="155"/>
        <end position="176"/>
    </location>
</feature>
<evidence type="ECO:0000313" key="9">
    <source>
        <dbReference type="Proteomes" id="UP000219286"/>
    </source>
</evidence>
<keyword evidence="9" id="KW-1185">Reference proteome</keyword>
<feature type="transmembrane region" description="Helical" evidence="6">
    <location>
        <begin position="291"/>
        <end position="310"/>
    </location>
</feature>
<feature type="transmembrane region" description="Helical" evidence="6">
    <location>
        <begin position="423"/>
        <end position="448"/>
    </location>
</feature>
<evidence type="ECO:0000313" key="8">
    <source>
        <dbReference type="EMBL" id="OTA00210.1"/>
    </source>
</evidence>
<feature type="transmembrane region" description="Helical" evidence="6">
    <location>
        <begin position="398"/>
        <end position="417"/>
    </location>
</feature>
<dbReference type="InterPro" id="IPR020846">
    <property type="entry name" value="MFS_dom"/>
</dbReference>
<comment type="caution">
    <text evidence="8">The sequence shown here is derived from an EMBL/GenBank/DDBJ whole genome shotgun (WGS) entry which is preliminary data.</text>
</comment>
<evidence type="ECO:0000256" key="2">
    <source>
        <dbReference type="ARBA" id="ARBA00022692"/>
    </source>
</evidence>
<feature type="transmembrane region" description="Helical" evidence="6">
    <location>
        <begin position="373"/>
        <end position="391"/>
    </location>
</feature>
<evidence type="ECO:0000256" key="6">
    <source>
        <dbReference type="SAM" id="Phobius"/>
    </source>
</evidence>
<feature type="transmembrane region" description="Helical" evidence="6">
    <location>
        <begin position="508"/>
        <end position="528"/>
    </location>
</feature>
<feature type="transmembrane region" description="Helical" evidence="6">
    <location>
        <begin position="106"/>
        <end position="125"/>
    </location>
</feature>
<dbReference type="GO" id="GO:0016020">
    <property type="term" value="C:membrane"/>
    <property type="evidence" value="ECO:0007669"/>
    <property type="project" value="UniProtKB-SubCell"/>
</dbReference>
<dbReference type="AlphaFoldDB" id="A0A2H2Z946"/>
<dbReference type="InterPro" id="IPR036259">
    <property type="entry name" value="MFS_trans_sf"/>
</dbReference>
<dbReference type="Proteomes" id="UP000219286">
    <property type="component" value="Unassembled WGS sequence"/>
</dbReference>
<dbReference type="EMBL" id="LFMI01000051">
    <property type="protein sequence ID" value="OTA00210.1"/>
    <property type="molecule type" value="Genomic_DNA"/>
</dbReference>
<dbReference type="Gene3D" id="1.20.1250.20">
    <property type="entry name" value="MFS general substrate transporter like domains"/>
    <property type="match status" value="1"/>
</dbReference>
<dbReference type="SUPFAM" id="SSF103473">
    <property type="entry name" value="MFS general substrate transporter"/>
    <property type="match status" value="1"/>
</dbReference>
<protein>
    <submittedName>
        <fullName evidence="8">MFS transporter</fullName>
    </submittedName>
</protein>
<dbReference type="PANTHER" id="PTHR42718:SF27">
    <property type="entry name" value="TRANSPORTER, PUTATIVE-RELATED"/>
    <property type="match status" value="1"/>
</dbReference>
<reference evidence="8 9" key="1">
    <citation type="journal article" date="2015" name="Genome Announc.">
        <title>Genome sequence and annotation of Trichoderma parareesei, the ancestor of the cellulase producer Trichoderma reesei.</title>
        <authorList>
            <person name="Yang D."/>
            <person name="Pomraning K."/>
            <person name="Kopchinskiy A."/>
            <person name="Karimi Aghcheh R."/>
            <person name="Atanasova L."/>
            <person name="Chenthamara K."/>
            <person name="Baker S.E."/>
            <person name="Zhang R."/>
            <person name="Shen Q."/>
            <person name="Freitag M."/>
            <person name="Kubicek C.P."/>
            <person name="Druzhinina I.S."/>
        </authorList>
    </citation>
    <scope>NUCLEOTIDE SEQUENCE [LARGE SCALE GENOMIC DNA]</scope>
    <source>
        <strain evidence="8 9">CBS 125925</strain>
    </source>
</reference>
<feature type="domain" description="Major facilitator superfamily (MFS) profile" evidence="7">
    <location>
        <begin position="64"/>
        <end position="532"/>
    </location>
</feature>
<evidence type="ECO:0000256" key="3">
    <source>
        <dbReference type="ARBA" id="ARBA00022989"/>
    </source>
</evidence>
<dbReference type="PROSITE" id="PS50850">
    <property type="entry name" value="MFS"/>
    <property type="match status" value="1"/>
</dbReference>
<feature type="transmembrane region" description="Helical" evidence="6">
    <location>
        <begin position="460"/>
        <end position="488"/>
    </location>
</feature>
<evidence type="ECO:0000256" key="1">
    <source>
        <dbReference type="ARBA" id="ARBA00004141"/>
    </source>
</evidence>
<feature type="compositionally biased region" description="Low complexity" evidence="5">
    <location>
        <begin position="34"/>
        <end position="49"/>
    </location>
</feature>
<comment type="subcellular location">
    <subcellularLocation>
        <location evidence="1">Membrane</location>
        <topology evidence="1">Multi-pass membrane protein</topology>
    </subcellularLocation>
</comment>
<feature type="transmembrane region" description="Helical" evidence="6">
    <location>
        <begin position="259"/>
        <end position="279"/>
    </location>
</feature>
<sequence length="539" mass="56618">MATKVLTAPQSVELQPVKANGSSPDAASVEAEALSDPSSGSSPAPPSADAKTAIVHSKWRATLVVAQLLGLNLFSSFCNGVVVVGLPAMAASLHIDEGLLVWPTSVFYLTAGSCLLLAGSIADVVGTKTMSLVGAFAAAVSAMACGLAQSGGQLIAFRALQGITNAIIVPSSVSIVSTGLEEGRPRNLGFACLGFAGPIGFSLGLVLGGVFADSTGWRAAFYLAAATTFALFLAGIWVLPKNAVRPGNKALWSRTLTEIDIVGAIIGTAGLVMLSYALAVLSADIHSIHKASTIALLAVSAVLIPGFIAWMQYQEKRQRNALIPNSLWKNWVFTSCCLMVLFTTAVCNCMELYSSLFFQQVQRHSALRASLQILPSLISGALTNISTGIFVNRMPVMWSVLISSTISAVAPLLMALIHTEWPYWYDAFFAQILTPLSCDILFTVGLLVVSDVFPAHMQALSGAVFNTCAQLGTAIGLTVTSLIATSVTKSSSNADKESPSALLDGYRAVFWTMFAAMALTCVLSVLVLRTVKQLGVKRD</sequence>
<dbReference type="OrthoDB" id="2130629at2759"/>
<name>A0A2H2Z946_TRIPA</name>
<evidence type="ECO:0000256" key="4">
    <source>
        <dbReference type="ARBA" id="ARBA00023136"/>
    </source>
</evidence>
<dbReference type="Pfam" id="PF07690">
    <property type="entry name" value="MFS_1"/>
    <property type="match status" value="1"/>
</dbReference>
<dbReference type="Gene3D" id="1.20.1720.10">
    <property type="entry name" value="Multidrug resistance protein D"/>
    <property type="match status" value="1"/>
</dbReference>
<dbReference type="PANTHER" id="PTHR42718">
    <property type="entry name" value="MAJOR FACILITATOR SUPERFAMILY MULTIDRUG TRANSPORTER MFSC"/>
    <property type="match status" value="1"/>
</dbReference>
<keyword evidence="2 6" id="KW-0812">Transmembrane</keyword>
<organism evidence="8 9">
    <name type="scientific">Trichoderma parareesei</name>
    <name type="common">Filamentous fungus</name>
    <dbReference type="NCBI Taxonomy" id="858221"/>
    <lineage>
        <taxon>Eukaryota</taxon>
        <taxon>Fungi</taxon>
        <taxon>Dikarya</taxon>
        <taxon>Ascomycota</taxon>
        <taxon>Pezizomycotina</taxon>
        <taxon>Sordariomycetes</taxon>
        <taxon>Hypocreomycetidae</taxon>
        <taxon>Hypocreales</taxon>
        <taxon>Hypocreaceae</taxon>
        <taxon>Trichoderma</taxon>
    </lineage>
</organism>
<feature type="transmembrane region" description="Helical" evidence="6">
    <location>
        <begin position="132"/>
        <end position="149"/>
    </location>
</feature>
<keyword evidence="3 6" id="KW-1133">Transmembrane helix</keyword>
<accession>A0A2H2Z946</accession>
<feature type="region of interest" description="Disordered" evidence="5">
    <location>
        <begin position="16"/>
        <end position="49"/>
    </location>
</feature>
<gene>
    <name evidence="8" type="ORF">A9Z42_0058150</name>
</gene>
<evidence type="ECO:0000259" key="7">
    <source>
        <dbReference type="PROSITE" id="PS50850"/>
    </source>
</evidence>
<feature type="transmembrane region" description="Helical" evidence="6">
    <location>
        <begin position="61"/>
        <end position="86"/>
    </location>
</feature>
<feature type="transmembrane region" description="Helical" evidence="6">
    <location>
        <begin position="331"/>
        <end position="353"/>
    </location>
</feature>
<keyword evidence="4 6" id="KW-0472">Membrane</keyword>
<dbReference type="InterPro" id="IPR011701">
    <property type="entry name" value="MFS"/>
</dbReference>